<dbReference type="PANTHER" id="PTHR21089:SF1">
    <property type="entry name" value="BIFUNCTIONAL 3-DEHYDROQUINATE DEHYDRATASE_SHIKIMATE DEHYDROGENASE, CHLOROPLASTIC"/>
    <property type="match status" value="1"/>
</dbReference>
<dbReference type="Pfam" id="PF01488">
    <property type="entry name" value="Shikimate_DH"/>
    <property type="match status" value="1"/>
</dbReference>
<feature type="binding site" evidence="7">
    <location>
        <begin position="158"/>
        <end position="163"/>
    </location>
    <ligand>
        <name>NADP(+)</name>
        <dbReference type="ChEBI" id="CHEBI:58349"/>
    </ligand>
</feature>
<sequence length="277" mass="30136">MSFDGQPALYGVIGHPVKHSLSPRIHEFWYEKHQKHARYLALDLLEASPTEDIRALGRAGFSGLNVTLPHKLSALEAAADISDAAMKIGAANTLRNVQTDQVSPAWFADNTDWSGFLWSLDRWIPDLPEKALLIGAGGAARAVAYALGQRGVRLSILNRTPEKARALADHMNLFVDEISTLDQIEVLAGNFPLVINTVSLGHSGGRIELPTTNSGYFIDISYGAAASETLNAAQASGWKTEDGLPMLVGQAADAFNIWFEETPDREAALKACRDWTR</sequence>
<evidence type="ECO:0000256" key="5">
    <source>
        <dbReference type="ARBA" id="ARBA00023141"/>
    </source>
</evidence>
<evidence type="ECO:0000313" key="11">
    <source>
        <dbReference type="EMBL" id="MFC6198055.1"/>
    </source>
</evidence>
<dbReference type="EC" id="1.1.1.25" evidence="2 7"/>
<feature type="domain" description="Quinate/shikimate 5-dehydrogenase/glutamyl-tRNA reductase" evidence="8">
    <location>
        <begin position="129"/>
        <end position="197"/>
    </location>
</feature>
<feature type="binding site" evidence="7">
    <location>
        <position position="243"/>
    </location>
    <ligand>
        <name>NADP(+)</name>
        <dbReference type="ChEBI" id="CHEBI:58349"/>
    </ligand>
</feature>
<evidence type="ECO:0000256" key="7">
    <source>
        <dbReference type="HAMAP-Rule" id="MF_00222"/>
    </source>
</evidence>
<keyword evidence="4 7" id="KW-0560">Oxidoreductase</keyword>
<feature type="binding site" evidence="7">
    <location>
        <position position="250"/>
    </location>
    <ligand>
        <name>shikimate</name>
        <dbReference type="ChEBI" id="CHEBI:36208"/>
    </ligand>
</feature>
<feature type="domain" description="Shikimate dehydrogenase substrate binding N-terminal" evidence="9">
    <location>
        <begin position="12"/>
        <end position="94"/>
    </location>
</feature>
<dbReference type="Gene3D" id="3.40.50.720">
    <property type="entry name" value="NAD(P)-binding Rossmann-like Domain"/>
    <property type="match status" value="1"/>
</dbReference>
<dbReference type="Pfam" id="PF08501">
    <property type="entry name" value="Shikimate_dh_N"/>
    <property type="match status" value="1"/>
</dbReference>
<evidence type="ECO:0000259" key="8">
    <source>
        <dbReference type="Pfam" id="PF01488"/>
    </source>
</evidence>
<comment type="similarity">
    <text evidence="7">Belongs to the shikimate dehydrogenase family.</text>
</comment>
<proteinExistence type="inferred from homology"/>
<keyword evidence="7" id="KW-0028">Amino-acid biosynthesis</keyword>
<feature type="binding site" evidence="7">
    <location>
        <position position="222"/>
    </location>
    <ligand>
        <name>shikimate</name>
        <dbReference type="ChEBI" id="CHEBI:36208"/>
    </ligand>
</feature>
<dbReference type="PANTHER" id="PTHR21089">
    <property type="entry name" value="SHIKIMATE DEHYDROGENASE"/>
    <property type="match status" value="1"/>
</dbReference>
<comment type="pathway">
    <text evidence="1 7">Metabolic intermediate biosynthesis; chorismate biosynthesis; chorismate from D-erythrose 4-phosphate and phosphoenolpyruvate: step 4/7.</text>
</comment>
<dbReference type="InterPro" id="IPR022893">
    <property type="entry name" value="Shikimate_DH_fam"/>
</dbReference>
<dbReference type="Pfam" id="PF18317">
    <property type="entry name" value="SDH_C"/>
    <property type="match status" value="1"/>
</dbReference>
<evidence type="ECO:0000256" key="4">
    <source>
        <dbReference type="ARBA" id="ARBA00023002"/>
    </source>
</evidence>
<protein>
    <recommendedName>
        <fullName evidence="2 7">Shikimate dehydrogenase (NADP(+))</fullName>
        <shortName evidence="7">SDH</shortName>
        <ecNumber evidence="2 7">1.1.1.25</ecNumber>
    </recommendedName>
</protein>
<dbReference type="EMBL" id="JBHSSW010000009">
    <property type="protein sequence ID" value="MFC6198055.1"/>
    <property type="molecule type" value="Genomic_DNA"/>
</dbReference>
<keyword evidence="3 7" id="KW-0521">NADP</keyword>
<feature type="binding site" evidence="7">
    <location>
        <begin position="20"/>
        <end position="22"/>
    </location>
    <ligand>
        <name>shikimate</name>
        <dbReference type="ChEBI" id="CHEBI:36208"/>
    </ligand>
</feature>
<dbReference type="InterPro" id="IPR006151">
    <property type="entry name" value="Shikm_DH/Glu-tRNA_Rdtase"/>
</dbReference>
<evidence type="ECO:0000256" key="6">
    <source>
        <dbReference type="ARBA" id="ARBA00049442"/>
    </source>
</evidence>
<feature type="binding site" evidence="7">
    <location>
        <position position="67"/>
    </location>
    <ligand>
        <name>shikimate</name>
        <dbReference type="ChEBI" id="CHEBI:36208"/>
    </ligand>
</feature>
<evidence type="ECO:0000313" key="12">
    <source>
        <dbReference type="Proteomes" id="UP001596303"/>
    </source>
</evidence>
<comment type="caution">
    <text evidence="11">The sequence shown here is derived from an EMBL/GenBank/DDBJ whole genome shotgun (WGS) entry which is preliminary data.</text>
</comment>
<comment type="function">
    <text evidence="7">Involved in the biosynthesis of the chorismate, which leads to the biosynthesis of aromatic amino acids. Catalyzes the reversible NADPH linked reduction of 3-dehydroshikimate (DHSA) to yield shikimate (SA).</text>
</comment>
<feature type="binding site" evidence="7">
    <location>
        <position position="92"/>
    </location>
    <ligand>
        <name>shikimate</name>
        <dbReference type="ChEBI" id="CHEBI:36208"/>
    </ligand>
</feature>
<dbReference type="CDD" id="cd01065">
    <property type="entry name" value="NAD_bind_Shikimate_DH"/>
    <property type="match status" value="1"/>
</dbReference>
<accession>A0ABW1S8V4</accession>
<dbReference type="Gene3D" id="3.40.50.10860">
    <property type="entry name" value="Leucine Dehydrogenase, chain A, domain 1"/>
    <property type="match status" value="1"/>
</dbReference>
<dbReference type="SUPFAM" id="SSF53223">
    <property type="entry name" value="Aminoacid dehydrogenase-like, N-terminal domain"/>
    <property type="match status" value="1"/>
</dbReference>
<evidence type="ECO:0000256" key="2">
    <source>
        <dbReference type="ARBA" id="ARBA00012962"/>
    </source>
</evidence>
<dbReference type="InterPro" id="IPR041121">
    <property type="entry name" value="SDH_C"/>
</dbReference>
<gene>
    <name evidence="7" type="primary">aroE</name>
    <name evidence="11" type="ORF">ACFQDM_08195</name>
</gene>
<dbReference type="SUPFAM" id="SSF51735">
    <property type="entry name" value="NAD(P)-binding Rossmann-fold domains"/>
    <property type="match status" value="1"/>
</dbReference>
<feature type="binding site" evidence="7">
    <location>
        <position position="112"/>
    </location>
    <ligand>
        <name>shikimate</name>
        <dbReference type="ChEBI" id="CHEBI:36208"/>
    </ligand>
</feature>
<organism evidence="11 12">
    <name type="scientific">Ponticaulis profundi</name>
    <dbReference type="NCBI Taxonomy" id="2665222"/>
    <lineage>
        <taxon>Bacteria</taxon>
        <taxon>Pseudomonadati</taxon>
        <taxon>Pseudomonadota</taxon>
        <taxon>Alphaproteobacteria</taxon>
        <taxon>Hyphomonadales</taxon>
        <taxon>Hyphomonadaceae</taxon>
        <taxon>Ponticaulis</taxon>
    </lineage>
</organism>
<feature type="domain" description="SDH C-terminal" evidence="10">
    <location>
        <begin position="243"/>
        <end position="272"/>
    </location>
</feature>
<evidence type="ECO:0000256" key="3">
    <source>
        <dbReference type="ARBA" id="ARBA00022857"/>
    </source>
</evidence>
<feature type="binding site" evidence="7">
    <location>
        <position position="220"/>
    </location>
    <ligand>
        <name>NADP(+)</name>
        <dbReference type="ChEBI" id="CHEBI:58349"/>
    </ligand>
</feature>
<keyword evidence="12" id="KW-1185">Reference proteome</keyword>
<dbReference type="RefSeq" id="WP_377377872.1">
    <property type="nucleotide sequence ID" value="NZ_JBHSSW010000009.1"/>
</dbReference>
<feature type="binding site" evidence="7">
    <location>
        <position position="83"/>
    </location>
    <ligand>
        <name>NADP(+)</name>
        <dbReference type="ChEBI" id="CHEBI:58349"/>
    </ligand>
</feature>
<dbReference type="InterPro" id="IPR013708">
    <property type="entry name" value="Shikimate_DH-bd_N"/>
</dbReference>
<reference evidence="12" key="1">
    <citation type="journal article" date="2019" name="Int. J. Syst. Evol. Microbiol.">
        <title>The Global Catalogue of Microorganisms (GCM) 10K type strain sequencing project: providing services to taxonomists for standard genome sequencing and annotation.</title>
        <authorList>
            <consortium name="The Broad Institute Genomics Platform"/>
            <consortium name="The Broad Institute Genome Sequencing Center for Infectious Disease"/>
            <person name="Wu L."/>
            <person name="Ma J."/>
        </authorList>
    </citation>
    <scope>NUCLEOTIDE SEQUENCE [LARGE SCALE GENOMIC DNA]</scope>
    <source>
        <strain evidence="12">CGMCC-1.15741</strain>
    </source>
</reference>
<name>A0ABW1S8V4_9PROT</name>
<dbReference type="Proteomes" id="UP001596303">
    <property type="component" value="Unassembled WGS sequence"/>
</dbReference>
<feature type="binding site" evidence="7">
    <location>
        <begin position="135"/>
        <end position="139"/>
    </location>
    <ligand>
        <name>NADP(+)</name>
        <dbReference type="ChEBI" id="CHEBI:58349"/>
    </ligand>
</feature>
<comment type="catalytic activity">
    <reaction evidence="6 7">
        <text>shikimate + NADP(+) = 3-dehydroshikimate + NADPH + H(+)</text>
        <dbReference type="Rhea" id="RHEA:17737"/>
        <dbReference type="ChEBI" id="CHEBI:15378"/>
        <dbReference type="ChEBI" id="CHEBI:16630"/>
        <dbReference type="ChEBI" id="CHEBI:36208"/>
        <dbReference type="ChEBI" id="CHEBI:57783"/>
        <dbReference type="ChEBI" id="CHEBI:58349"/>
        <dbReference type="EC" id="1.1.1.25"/>
    </reaction>
</comment>
<dbReference type="InterPro" id="IPR046346">
    <property type="entry name" value="Aminoacid_DH-like_N_sf"/>
</dbReference>
<evidence type="ECO:0000259" key="9">
    <source>
        <dbReference type="Pfam" id="PF08501"/>
    </source>
</evidence>
<dbReference type="InterPro" id="IPR036291">
    <property type="entry name" value="NAD(P)-bd_dom_sf"/>
</dbReference>
<evidence type="ECO:0000259" key="10">
    <source>
        <dbReference type="Pfam" id="PF18317"/>
    </source>
</evidence>
<dbReference type="HAMAP" id="MF_00222">
    <property type="entry name" value="Shikimate_DH_AroE"/>
    <property type="match status" value="1"/>
</dbReference>
<feature type="active site" description="Proton acceptor" evidence="7">
    <location>
        <position position="71"/>
    </location>
</feature>
<keyword evidence="5 7" id="KW-0057">Aromatic amino acid biosynthesis</keyword>
<comment type="subunit">
    <text evidence="7">Homodimer.</text>
</comment>
<evidence type="ECO:0000256" key="1">
    <source>
        <dbReference type="ARBA" id="ARBA00004871"/>
    </source>
</evidence>